<dbReference type="InterPro" id="IPR036537">
    <property type="entry name" value="Adaptor_Cbl_N_dom_sf"/>
</dbReference>
<evidence type="ECO:0000313" key="2">
    <source>
        <dbReference type="EMBL" id="KIM77033.1"/>
    </source>
</evidence>
<proteinExistence type="predicted"/>
<organism evidence="2 3">
    <name type="scientific">Piloderma croceum (strain F 1598)</name>
    <dbReference type="NCBI Taxonomy" id="765440"/>
    <lineage>
        <taxon>Eukaryota</taxon>
        <taxon>Fungi</taxon>
        <taxon>Dikarya</taxon>
        <taxon>Basidiomycota</taxon>
        <taxon>Agaricomycotina</taxon>
        <taxon>Agaricomycetes</taxon>
        <taxon>Agaricomycetidae</taxon>
        <taxon>Atheliales</taxon>
        <taxon>Atheliaceae</taxon>
        <taxon>Piloderma</taxon>
    </lineage>
</organism>
<dbReference type="Proteomes" id="UP000054166">
    <property type="component" value="Unassembled WGS sequence"/>
</dbReference>
<feature type="coiled-coil region" evidence="1">
    <location>
        <begin position="145"/>
        <end position="172"/>
    </location>
</feature>
<evidence type="ECO:0000313" key="3">
    <source>
        <dbReference type="Proteomes" id="UP000054166"/>
    </source>
</evidence>
<dbReference type="OrthoDB" id="10261027at2759"/>
<dbReference type="CDD" id="cd21037">
    <property type="entry name" value="MLKL_NTD"/>
    <property type="match status" value="1"/>
</dbReference>
<gene>
    <name evidence="2" type="ORF">PILCRDRAFT_12389</name>
</gene>
<name>A0A0C3ASV3_PILCF</name>
<reference evidence="2 3" key="1">
    <citation type="submission" date="2014-04" db="EMBL/GenBank/DDBJ databases">
        <authorList>
            <consortium name="DOE Joint Genome Institute"/>
            <person name="Kuo A."/>
            <person name="Tarkka M."/>
            <person name="Buscot F."/>
            <person name="Kohler A."/>
            <person name="Nagy L.G."/>
            <person name="Floudas D."/>
            <person name="Copeland A."/>
            <person name="Barry K.W."/>
            <person name="Cichocki N."/>
            <person name="Veneault-Fourrey C."/>
            <person name="LaButti K."/>
            <person name="Lindquist E.A."/>
            <person name="Lipzen A."/>
            <person name="Lundell T."/>
            <person name="Morin E."/>
            <person name="Murat C."/>
            <person name="Sun H."/>
            <person name="Tunlid A."/>
            <person name="Henrissat B."/>
            <person name="Grigoriev I.V."/>
            <person name="Hibbett D.S."/>
            <person name="Martin F."/>
            <person name="Nordberg H.P."/>
            <person name="Cantor M.N."/>
            <person name="Hua S.X."/>
        </authorList>
    </citation>
    <scope>NUCLEOTIDE SEQUENCE [LARGE SCALE GENOMIC DNA]</scope>
    <source>
        <strain evidence="2 3">F 1598</strain>
    </source>
</reference>
<accession>A0A0C3ASV3</accession>
<dbReference type="GO" id="GO:0007166">
    <property type="term" value="P:cell surface receptor signaling pathway"/>
    <property type="evidence" value="ECO:0007669"/>
    <property type="project" value="InterPro"/>
</dbReference>
<dbReference type="Gene3D" id="1.20.930.20">
    <property type="entry name" value="Adaptor protein Cbl, N-terminal domain"/>
    <property type="match status" value="1"/>
</dbReference>
<keyword evidence="1" id="KW-0175">Coiled coil</keyword>
<sequence length="180" mass="20213">MDVVHLCLSLTPVPGLGPAFSALRFIWSSIERANASKCQLEALAQSIAQLLKALDGEYRNGRLLQARTSTPLADLHKLLEEISAFVQKEASCGFLKLLFTKDQRIVRIESYYRRIGISIESFQASCSVLESTSLVRNDDARADDQRLLNERLLQLERNQERLIETLRRLHGDDGVTSAKA</sequence>
<reference evidence="3" key="2">
    <citation type="submission" date="2015-01" db="EMBL/GenBank/DDBJ databases">
        <title>Evolutionary Origins and Diversification of the Mycorrhizal Mutualists.</title>
        <authorList>
            <consortium name="DOE Joint Genome Institute"/>
            <consortium name="Mycorrhizal Genomics Consortium"/>
            <person name="Kohler A."/>
            <person name="Kuo A."/>
            <person name="Nagy L.G."/>
            <person name="Floudas D."/>
            <person name="Copeland A."/>
            <person name="Barry K.W."/>
            <person name="Cichocki N."/>
            <person name="Veneault-Fourrey C."/>
            <person name="LaButti K."/>
            <person name="Lindquist E.A."/>
            <person name="Lipzen A."/>
            <person name="Lundell T."/>
            <person name="Morin E."/>
            <person name="Murat C."/>
            <person name="Riley R."/>
            <person name="Ohm R."/>
            <person name="Sun H."/>
            <person name="Tunlid A."/>
            <person name="Henrissat B."/>
            <person name="Grigoriev I.V."/>
            <person name="Hibbett D.S."/>
            <person name="Martin F."/>
        </authorList>
    </citation>
    <scope>NUCLEOTIDE SEQUENCE [LARGE SCALE GENOMIC DNA]</scope>
    <source>
        <strain evidence="3">F 1598</strain>
    </source>
</reference>
<dbReference type="EMBL" id="KN833029">
    <property type="protein sequence ID" value="KIM77033.1"/>
    <property type="molecule type" value="Genomic_DNA"/>
</dbReference>
<evidence type="ECO:0000256" key="1">
    <source>
        <dbReference type="SAM" id="Coils"/>
    </source>
</evidence>
<evidence type="ECO:0008006" key="4">
    <source>
        <dbReference type="Google" id="ProtNLM"/>
    </source>
</evidence>
<dbReference type="HOGENOM" id="CLU_139901_0_0_1"/>
<protein>
    <recommendedName>
        <fullName evidence="4">Fungal N-terminal domain-containing protein</fullName>
    </recommendedName>
</protein>
<dbReference type="InterPro" id="IPR059179">
    <property type="entry name" value="MLKL-like_MCAfunc"/>
</dbReference>
<dbReference type="InParanoid" id="A0A0C3ASV3"/>
<keyword evidence="3" id="KW-1185">Reference proteome</keyword>
<dbReference type="STRING" id="765440.A0A0C3ASV3"/>
<dbReference type="AlphaFoldDB" id="A0A0C3ASV3"/>